<evidence type="ECO:0008006" key="3">
    <source>
        <dbReference type="Google" id="ProtNLM"/>
    </source>
</evidence>
<keyword evidence="2" id="KW-1185">Reference proteome</keyword>
<dbReference type="Proteomes" id="UP000287605">
    <property type="component" value="Unassembled WGS sequence"/>
</dbReference>
<dbReference type="RefSeq" id="WP_126806684.1">
    <property type="nucleotide sequence ID" value="NZ_NGKA01000002.1"/>
</dbReference>
<sequence length="73" mass="8059">MIAVNSAMQQDAIIELLNAFNKEGITFVFKEKSGIKLLFETNEGDLEKAAKLAKAEIKAQPWGSVLYFQVTPA</sequence>
<dbReference type="AlphaFoldDB" id="A0A430B425"/>
<accession>A0A430B425</accession>
<gene>
    <name evidence="1" type="ORF">CBF29_01830</name>
</gene>
<reference evidence="1 2" key="1">
    <citation type="submission" date="2017-05" db="EMBL/GenBank/DDBJ databases">
        <title>Vagococcus spp. assemblies.</title>
        <authorList>
            <person name="Gulvik C.A."/>
        </authorList>
    </citation>
    <scope>NUCLEOTIDE SEQUENCE [LARGE SCALE GENOMIC DNA]</scope>
    <source>
        <strain evidence="1 2">CCUG 51432</strain>
    </source>
</reference>
<organism evidence="1 2">
    <name type="scientific">Vagococcus elongatus</name>
    <dbReference type="NCBI Taxonomy" id="180344"/>
    <lineage>
        <taxon>Bacteria</taxon>
        <taxon>Bacillati</taxon>
        <taxon>Bacillota</taxon>
        <taxon>Bacilli</taxon>
        <taxon>Lactobacillales</taxon>
        <taxon>Enterococcaceae</taxon>
        <taxon>Vagococcus</taxon>
    </lineage>
</organism>
<evidence type="ECO:0000313" key="2">
    <source>
        <dbReference type="Proteomes" id="UP000287605"/>
    </source>
</evidence>
<name>A0A430B425_9ENTE</name>
<dbReference type="EMBL" id="NGKA01000002">
    <property type="protein sequence ID" value="RSU15097.1"/>
    <property type="molecule type" value="Genomic_DNA"/>
</dbReference>
<proteinExistence type="predicted"/>
<comment type="caution">
    <text evidence="1">The sequence shown here is derived from an EMBL/GenBank/DDBJ whole genome shotgun (WGS) entry which is preliminary data.</text>
</comment>
<evidence type="ECO:0000313" key="1">
    <source>
        <dbReference type="EMBL" id="RSU15097.1"/>
    </source>
</evidence>
<protein>
    <recommendedName>
        <fullName evidence="3">DUF2007 domain-containing protein</fullName>
    </recommendedName>
</protein>
<dbReference type="OrthoDB" id="2881498at2"/>